<evidence type="ECO:0000256" key="3">
    <source>
        <dbReference type="ARBA" id="ARBA00022793"/>
    </source>
</evidence>
<comment type="caution">
    <text evidence="13">The sequence shown here is derived from an EMBL/GenBank/DDBJ whole genome shotgun (WGS) entry which is preliminary data.</text>
</comment>
<evidence type="ECO:0000256" key="12">
    <source>
        <dbReference type="SAM" id="Phobius"/>
    </source>
</evidence>
<dbReference type="PANTHER" id="PTHR35809">
    <property type="entry name" value="ARCHAETIDYLSERINE DECARBOXYLASE PROENZYME-RELATED"/>
    <property type="match status" value="1"/>
</dbReference>
<keyword evidence="10 11" id="KW-0670">Pyruvate</keyword>
<accession>A0ABW7NBY2</accession>
<comment type="PTM">
    <text evidence="11">Is synthesized initially as an inactive proenzyme. Formation of the active enzyme involves a self-maturation process in which the active site pyruvoyl group is generated from an internal serine residue via an autocatalytic post-translational modification. Two non-identical subunits are generated from the proenzyme in this reaction, and the pyruvate is formed at the N-terminus of the alpha chain, which is derived from the carboxyl end of the proenzyme. The post-translation cleavage follows an unusual pathway, termed non-hydrolytic serinolysis, in which the side chain hydroxyl group of the serine supplies its oxygen atom to form the C-terminus of the beta chain, while the remainder of the serine residue undergoes an oxidative deamination to produce ammonia and the pyruvoyl prosthetic group on the alpha chain.</text>
</comment>
<feature type="chain" id="PRO_5044939547" description="Phosphatidylserine decarboxylase alpha chain" evidence="11">
    <location>
        <begin position="187"/>
        <end position="218"/>
    </location>
</feature>
<dbReference type="InterPro" id="IPR003817">
    <property type="entry name" value="PS_Dcarbxylase"/>
</dbReference>
<dbReference type="HAMAP" id="MF_00664">
    <property type="entry name" value="PS_decarb_PSD_A"/>
    <property type="match status" value="1"/>
</dbReference>
<reference evidence="13 14" key="1">
    <citation type="journal article" date="2013" name="Int. J. Syst. Evol. Microbiol.">
        <title>Marinoscillum luteum sp. nov., isolated from marine sediment.</title>
        <authorList>
            <person name="Cha I.T."/>
            <person name="Park S.J."/>
            <person name="Kim S.J."/>
            <person name="Kim J.G."/>
            <person name="Jung M.Y."/>
            <person name="Shin K.S."/>
            <person name="Kwon K.K."/>
            <person name="Yang S.H."/>
            <person name="Seo Y.S."/>
            <person name="Rhee S.K."/>
        </authorList>
    </citation>
    <scope>NUCLEOTIDE SEQUENCE [LARGE SCALE GENOMIC DNA]</scope>
    <source>
        <strain evidence="13 14">KCTC 23939</strain>
    </source>
</reference>
<feature type="transmembrane region" description="Helical" evidence="12">
    <location>
        <begin position="35"/>
        <end position="53"/>
    </location>
</feature>
<dbReference type="NCBIfam" id="NF003685">
    <property type="entry name" value="PRK05305.2-5"/>
    <property type="match status" value="1"/>
</dbReference>
<evidence type="ECO:0000256" key="1">
    <source>
        <dbReference type="ARBA" id="ARBA00022475"/>
    </source>
</evidence>
<comment type="subunit">
    <text evidence="11">Heterodimer of a large membrane-associated beta subunit and a small pyruvoyl-containing alpha subunit.</text>
</comment>
<keyword evidence="12" id="KW-1133">Transmembrane helix</keyword>
<keyword evidence="1 11" id="KW-1003">Cell membrane</keyword>
<comment type="pathway">
    <text evidence="11">Phospholipid metabolism; phosphatidylethanolamine biosynthesis; phosphatidylethanolamine from CDP-diacylglycerol: step 2/2.</text>
</comment>
<evidence type="ECO:0000256" key="11">
    <source>
        <dbReference type="HAMAP-Rule" id="MF_00664"/>
    </source>
</evidence>
<feature type="modified residue" description="Pyruvic acid (Ser); by autocatalysis" evidence="11">
    <location>
        <position position="187"/>
    </location>
</feature>
<comment type="function">
    <text evidence="11">Catalyzes the formation of phosphatidylethanolamine (PtdEtn) from phosphatidylserine (PtdSer).</text>
</comment>
<keyword evidence="2 11" id="KW-0444">Lipid biosynthesis</keyword>
<evidence type="ECO:0000256" key="4">
    <source>
        <dbReference type="ARBA" id="ARBA00023098"/>
    </source>
</evidence>
<proteinExistence type="inferred from homology"/>
<dbReference type="EC" id="4.1.1.65" evidence="11"/>
<evidence type="ECO:0000313" key="14">
    <source>
        <dbReference type="Proteomes" id="UP001610063"/>
    </source>
</evidence>
<keyword evidence="12" id="KW-0812">Transmembrane</keyword>
<keyword evidence="6 11" id="KW-0865">Zymogen</keyword>
<keyword evidence="5 11" id="KW-0472">Membrane</keyword>
<comment type="subcellular location">
    <subcellularLocation>
        <location evidence="11">Cell membrane</location>
        <topology evidence="11">Peripheral membrane protein</topology>
    </subcellularLocation>
</comment>
<keyword evidence="14" id="KW-1185">Reference proteome</keyword>
<evidence type="ECO:0000256" key="8">
    <source>
        <dbReference type="ARBA" id="ARBA00023239"/>
    </source>
</evidence>
<comment type="catalytic activity">
    <reaction evidence="11">
        <text>a 1,2-diacyl-sn-glycero-3-phospho-L-serine + H(+) = a 1,2-diacyl-sn-glycero-3-phosphoethanolamine + CO2</text>
        <dbReference type="Rhea" id="RHEA:20828"/>
        <dbReference type="ChEBI" id="CHEBI:15378"/>
        <dbReference type="ChEBI" id="CHEBI:16526"/>
        <dbReference type="ChEBI" id="CHEBI:57262"/>
        <dbReference type="ChEBI" id="CHEBI:64612"/>
        <dbReference type="EC" id="4.1.1.65"/>
    </reaction>
</comment>
<keyword evidence="9 11" id="KW-1208">Phospholipid metabolism</keyword>
<keyword evidence="8 11" id="KW-0456">Lyase</keyword>
<keyword evidence="4 11" id="KW-0443">Lipid metabolism</keyword>
<dbReference type="Proteomes" id="UP001610063">
    <property type="component" value="Unassembled WGS sequence"/>
</dbReference>
<evidence type="ECO:0000256" key="10">
    <source>
        <dbReference type="ARBA" id="ARBA00023317"/>
    </source>
</evidence>
<feature type="transmembrane region" description="Helical" evidence="12">
    <location>
        <begin position="7"/>
        <end position="29"/>
    </location>
</feature>
<comment type="cofactor">
    <cofactor evidence="11">
        <name>pyruvate</name>
        <dbReference type="ChEBI" id="CHEBI:15361"/>
    </cofactor>
    <text evidence="11">Binds 1 pyruvoyl group covalently per subunit.</text>
</comment>
<organism evidence="13 14">
    <name type="scientific">Marinoscillum luteum</name>
    <dbReference type="NCBI Taxonomy" id="861051"/>
    <lineage>
        <taxon>Bacteria</taxon>
        <taxon>Pseudomonadati</taxon>
        <taxon>Bacteroidota</taxon>
        <taxon>Cytophagia</taxon>
        <taxon>Cytophagales</taxon>
        <taxon>Reichenbachiellaceae</taxon>
        <taxon>Marinoscillum</taxon>
    </lineage>
</organism>
<feature type="chain" id="PRO_5044939548" description="Phosphatidylserine decarboxylase beta chain" evidence="11">
    <location>
        <begin position="1"/>
        <end position="186"/>
    </location>
</feature>
<evidence type="ECO:0000256" key="6">
    <source>
        <dbReference type="ARBA" id="ARBA00023145"/>
    </source>
</evidence>
<dbReference type="NCBIfam" id="NF003678">
    <property type="entry name" value="PRK05305.1-2"/>
    <property type="match status" value="1"/>
</dbReference>
<dbReference type="RefSeq" id="WP_395418612.1">
    <property type="nucleotide sequence ID" value="NZ_JBIPKE010000019.1"/>
</dbReference>
<evidence type="ECO:0000313" key="13">
    <source>
        <dbReference type="EMBL" id="MFH6985142.1"/>
    </source>
</evidence>
<dbReference type="Pfam" id="PF02666">
    <property type="entry name" value="PS_Dcarbxylase"/>
    <property type="match status" value="1"/>
</dbReference>
<evidence type="ECO:0000256" key="5">
    <source>
        <dbReference type="ARBA" id="ARBA00023136"/>
    </source>
</evidence>
<keyword evidence="3 11" id="KW-0210">Decarboxylase</keyword>
<evidence type="ECO:0000256" key="2">
    <source>
        <dbReference type="ARBA" id="ARBA00022516"/>
    </source>
</evidence>
<name>A0ABW7NBY2_9BACT</name>
<evidence type="ECO:0000256" key="9">
    <source>
        <dbReference type="ARBA" id="ARBA00023264"/>
    </source>
</evidence>
<comment type="similarity">
    <text evidence="11">Belongs to the phosphatidylserine decarboxylase family. PSD-A subfamily.</text>
</comment>
<evidence type="ECO:0000256" key="7">
    <source>
        <dbReference type="ARBA" id="ARBA00023209"/>
    </source>
</evidence>
<dbReference type="PANTHER" id="PTHR35809:SF1">
    <property type="entry name" value="ARCHAETIDYLSERINE DECARBOXYLASE PROENZYME-RELATED"/>
    <property type="match status" value="1"/>
</dbReference>
<keyword evidence="7 11" id="KW-0594">Phospholipid biosynthesis</keyword>
<protein>
    <recommendedName>
        <fullName evidence="11">Phosphatidylserine decarboxylase proenzyme</fullName>
        <ecNumber evidence="11">4.1.1.65</ecNumber>
    </recommendedName>
    <component>
        <recommendedName>
            <fullName evidence="11">Phosphatidylserine decarboxylase alpha chain</fullName>
        </recommendedName>
    </component>
    <component>
        <recommendedName>
            <fullName evidence="11">Phosphatidylserine decarboxylase beta chain</fullName>
        </recommendedName>
    </component>
</protein>
<feature type="site" description="Cleavage (non-hydrolytic); by autocatalysis" evidence="11">
    <location>
        <begin position="186"/>
        <end position="187"/>
    </location>
</feature>
<gene>
    <name evidence="11" type="primary">psd</name>
    <name evidence="13" type="ORF">ACHKAR_16945</name>
</gene>
<sequence>MNIHKEGYKIIPIAAIILVLLYALLYWLIPFQVVQIMLGLAAVIFFILVVRFFRDPEFPVEKNPTQIIAPADGKVVVIEETEESEYLKDKRIQVSIFMSPLNVHVNRSPVAGEISYFKYHPGKFLVAWHPKSSTDNERTSIGLKLASGVEIMMRQVAGAVARRICFYSEAGKPVEQGEKFGFIRFGSRIDLYLPLDAKIKVNIDDISYGGKTVIAELS</sequence>
<dbReference type="InterPro" id="IPR033175">
    <property type="entry name" value="PSD-A"/>
</dbReference>
<feature type="active site" description="Schiff-base intermediate with substrate; via pyruvic acid" evidence="11">
    <location>
        <position position="187"/>
    </location>
</feature>
<dbReference type="GO" id="GO:0004609">
    <property type="term" value="F:phosphatidylserine decarboxylase activity"/>
    <property type="evidence" value="ECO:0007669"/>
    <property type="project" value="UniProtKB-EC"/>
</dbReference>
<dbReference type="EMBL" id="JBIPKE010000019">
    <property type="protein sequence ID" value="MFH6985142.1"/>
    <property type="molecule type" value="Genomic_DNA"/>
</dbReference>